<reference evidence="3" key="1">
    <citation type="submission" date="2017-09" db="EMBL/GenBank/DDBJ databases">
        <title>Depth-based differentiation of microbial function through sediment-hosted aquifers and enrichment of novel symbionts in the deep terrestrial subsurface.</title>
        <authorList>
            <person name="Probst A.J."/>
            <person name="Ladd B."/>
            <person name="Jarett J.K."/>
            <person name="Geller-Mcgrath D.E."/>
            <person name="Sieber C.M.K."/>
            <person name="Emerson J.B."/>
            <person name="Anantharaman K."/>
            <person name="Thomas B.C."/>
            <person name="Malmstrom R."/>
            <person name="Stieglmeier M."/>
            <person name="Klingl A."/>
            <person name="Woyke T."/>
            <person name="Ryan C.M."/>
            <person name="Banfield J.F."/>
        </authorList>
    </citation>
    <scope>NUCLEOTIDE SEQUENCE [LARGE SCALE GENOMIC DNA]</scope>
</reference>
<evidence type="ECO:0000256" key="1">
    <source>
        <dbReference type="SAM" id="Phobius"/>
    </source>
</evidence>
<proteinExistence type="predicted"/>
<protein>
    <recommendedName>
        <fullName evidence="4">DUF2784 domain-containing protein</fullName>
    </recommendedName>
</protein>
<dbReference type="AlphaFoldDB" id="A0A2M7EAV2"/>
<feature type="transmembrane region" description="Helical" evidence="1">
    <location>
        <begin position="6"/>
        <end position="30"/>
    </location>
</feature>
<comment type="caution">
    <text evidence="2">The sequence shown here is derived from an EMBL/GenBank/DDBJ whole genome shotgun (WGS) entry which is preliminary data.</text>
</comment>
<organism evidence="2 3">
    <name type="scientific">bacterium (Candidatus Ratteibacteria) CG01_land_8_20_14_3_00_40_19</name>
    <dbReference type="NCBI Taxonomy" id="2014290"/>
    <lineage>
        <taxon>Bacteria</taxon>
        <taxon>Candidatus Ratteibacteria</taxon>
    </lineage>
</organism>
<evidence type="ECO:0000313" key="3">
    <source>
        <dbReference type="Proteomes" id="UP000228886"/>
    </source>
</evidence>
<feature type="transmembrane region" description="Helical" evidence="1">
    <location>
        <begin position="42"/>
        <end position="60"/>
    </location>
</feature>
<sequence length="135" mass="15802">MLNKILADLIVLVHFFWILFMLSGFILTLSGFFWKRFFAMRLFRLLHLFGIIYVALLAILDEYCPLTILENNLRAKYKSSLTYPGSFIAHYLERVVYPDVNPLIIIIPTIFIALFTIAIFILRPPKNFSKKPQQS</sequence>
<dbReference type="Pfam" id="PF10861">
    <property type="entry name" value="DUF2784"/>
    <property type="match status" value="1"/>
</dbReference>
<accession>A0A2M7EAV2</accession>
<keyword evidence="1" id="KW-0472">Membrane</keyword>
<gene>
    <name evidence="2" type="ORF">COS11_00215</name>
</gene>
<evidence type="ECO:0000313" key="2">
    <source>
        <dbReference type="EMBL" id="PIV64814.1"/>
    </source>
</evidence>
<evidence type="ECO:0008006" key="4">
    <source>
        <dbReference type="Google" id="ProtNLM"/>
    </source>
</evidence>
<keyword evidence="1" id="KW-0812">Transmembrane</keyword>
<dbReference type="Proteomes" id="UP000228886">
    <property type="component" value="Unassembled WGS sequence"/>
</dbReference>
<feature type="transmembrane region" description="Helical" evidence="1">
    <location>
        <begin position="103"/>
        <end position="122"/>
    </location>
</feature>
<keyword evidence="1" id="KW-1133">Transmembrane helix</keyword>
<dbReference type="InterPro" id="IPR021218">
    <property type="entry name" value="DUF2784"/>
</dbReference>
<dbReference type="EMBL" id="PETL01000014">
    <property type="protein sequence ID" value="PIV64814.1"/>
    <property type="molecule type" value="Genomic_DNA"/>
</dbReference>
<name>A0A2M7EAV2_9BACT</name>